<evidence type="ECO:0000259" key="1">
    <source>
        <dbReference type="SMART" id="SM00256"/>
    </source>
</evidence>
<comment type="caution">
    <text evidence="2">The sequence shown here is derived from an EMBL/GenBank/DDBJ whole genome shotgun (WGS) entry which is preliminary data.</text>
</comment>
<dbReference type="STRING" id="4540.A0A3L6S5Z9"/>
<dbReference type="AlphaFoldDB" id="A0A3L6S5Z9"/>
<reference evidence="3" key="1">
    <citation type="journal article" date="2019" name="Nat. Commun.">
        <title>The genome of broomcorn millet.</title>
        <authorList>
            <person name="Zou C."/>
            <person name="Miki D."/>
            <person name="Li D."/>
            <person name="Tang Q."/>
            <person name="Xiao L."/>
            <person name="Rajput S."/>
            <person name="Deng P."/>
            <person name="Jia W."/>
            <person name="Huang R."/>
            <person name="Zhang M."/>
            <person name="Sun Y."/>
            <person name="Hu J."/>
            <person name="Fu X."/>
            <person name="Schnable P.S."/>
            <person name="Li F."/>
            <person name="Zhang H."/>
            <person name="Feng B."/>
            <person name="Zhu X."/>
            <person name="Liu R."/>
            <person name="Schnable J.C."/>
            <person name="Zhu J.-K."/>
            <person name="Zhang H."/>
        </authorList>
    </citation>
    <scope>NUCLEOTIDE SEQUENCE [LARGE SCALE GENOMIC DNA]</scope>
</reference>
<dbReference type="InterPro" id="IPR036047">
    <property type="entry name" value="F-box-like_dom_sf"/>
</dbReference>
<dbReference type="InterPro" id="IPR001810">
    <property type="entry name" value="F-box_dom"/>
</dbReference>
<evidence type="ECO:0000313" key="3">
    <source>
        <dbReference type="Proteomes" id="UP000275267"/>
    </source>
</evidence>
<keyword evidence="3" id="KW-1185">Reference proteome</keyword>
<dbReference type="PANTHER" id="PTHR34591:SF10">
    <property type="entry name" value="F-BOX DOMAIN-CONTAINING PROTEIN"/>
    <property type="match status" value="1"/>
</dbReference>
<dbReference type="SMART" id="SM00256">
    <property type="entry name" value="FBOX"/>
    <property type="match status" value="1"/>
</dbReference>
<protein>
    <recommendedName>
        <fullName evidence="1">F-box domain-containing protein</fullName>
    </recommendedName>
</protein>
<proteinExistence type="predicted"/>
<gene>
    <name evidence="2" type="ORF">C2845_PM02G00240</name>
</gene>
<dbReference type="SUPFAM" id="SSF81383">
    <property type="entry name" value="F-box domain"/>
    <property type="match status" value="1"/>
</dbReference>
<organism evidence="2 3">
    <name type="scientific">Panicum miliaceum</name>
    <name type="common">Proso millet</name>
    <name type="synonym">Broomcorn millet</name>
    <dbReference type="NCBI Taxonomy" id="4540"/>
    <lineage>
        <taxon>Eukaryota</taxon>
        <taxon>Viridiplantae</taxon>
        <taxon>Streptophyta</taxon>
        <taxon>Embryophyta</taxon>
        <taxon>Tracheophyta</taxon>
        <taxon>Spermatophyta</taxon>
        <taxon>Magnoliopsida</taxon>
        <taxon>Liliopsida</taxon>
        <taxon>Poales</taxon>
        <taxon>Poaceae</taxon>
        <taxon>PACMAD clade</taxon>
        <taxon>Panicoideae</taxon>
        <taxon>Panicodae</taxon>
        <taxon>Paniceae</taxon>
        <taxon>Panicinae</taxon>
        <taxon>Panicum</taxon>
        <taxon>Panicum sect. Panicum</taxon>
    </lineage>
</organism>
<name>A0A3L6S5Z9_PANMI</name>
<dbReference type="EMBL" id="PQIB02000005">
    <property type="protein sequence ID" value="RLN15502.1"/>
    <property type="molecule type" value="Genomic_DNA"/>
</dbReference>
<sequence>MECRTGGTPAYHYQRSSKWHDGHTPIICAKRMDVVTGKCLLLRDVRRHQAKTGLLSFARPSREGGNWKEGDPAGVALHEDALAEILRRLPPRSLAASRCVCKAWRAVVDGRRLLLPELLPHSVRGIFLMYNDLDYPAFLSHPSLEPEVFGKLDFHRDTDPYCWSWSTASVLGHCNGLLLYEDKRGLHVVNPATQRRALLPPLPPPPFGRRLRGFEHLVFDPAESPHYNVLLVPEHPGNEEVTVDLWQKARDEPSVEWSASTWVLCVFSSCTGQWEERAFAREGEAAGMSSDEVLQGDSFHQSCSTYWRGVFYVQCNGGVTVMRISLSNNKYRVIKMPTEIGRKMDYYDVYLGRSKEGLCCASFHDWYKLRVWILDGDDSGGKMEWVLKHHIDIQHSVSRVKLFCEENEGPWKLQDANCGEDYGQQNLQDSNNDEDGSNSAVVKSKVEWDSDSDGIVDNDIVQNFSGFIRILGFHPYKDAIFLDLSLDRAVAYHLNTSMVQDLGKVCPYDYGGPAAYIKSSFVYTPCLMGEFPENKSEAHVGG</sequence>
<dbReference type="Proteomes" id="UP000275267">
    <property type="component" value="Unassembled WGS sequence"/>
</dbReference>
<dbReference type="Gene3D" id="1.20.1280.50">
    <property type="match status" value="1"/>
</dbReference>
<feature type="domain" description="F-box" evidence="1">
    <location>
        <begin position="77"/>
        <end position="117"/>
    </location>
</feature>
<dbReference type="Pfam" id="PF00646">
    <property type="entry name" value="F-box"/>
    <property type="match status" value="1"/>
</dbReference>
<accession>A0A3L6S5Z9</accession>
<dbReference type="OrthoDB" id="670041at2759"/>
<dbReference type="PANTHER" id="PTHR34591">
    <property type="entry name" value="OS03G0653100 PROTEIN-RELATED"/>
    <property type="match status" value="1"/>
</dbReference>
<evidence type="ECO:0000313" key="2">
    <source>
        <dbReference type="EMBL" id="RLN15502.1"/>
    </source>
</evidence>